<organism evidence="2 3">
    <name type="scientific">Chryseobacterium turcicum</name>
    <dbReference type="NCBI Taxonomy" id="2898076"/>
    <lineage>
        <taxon>Bacteria</taxon>
        <taxon>Pseudomonadati</taxon>
        <taxon>Bacteroidota</taxon>
        <taxon>Flavobacteriia</taxon>
        <taxon>Flavobacteriales</taxon>
        <taxon>Weeksellaceae</taxon>
        <taxon>Chryseobacterium group</taxon>
        <taxon>Chryseobacterium</taxon>
    </lineage>
</organism>
<evidence type="ECO:0000313" key="2">
    <source>
        <dbReference type="EMBL" id="MCD1119174.1"/>
    </source>
</evidence>
<proteinExistence type="predicted"/>
<accession>A0A9Q3YXM3</accession>
<name>A0A9Q3YXM3_9FLAO</name>
<dbReference type="EMBL" id="JAJNAY010000003">
    <property type="protein sequence ID" value="MCD1119174.1"/>
    <property type="molecule type" value="Genomic_DNA"/>
</dbReference>
<protein>
    <submittedName>
        <fullName evidence="2">Conjugal transfer protein TraO</fullName>
    </submittedName>
</protein>
<dbReference type="RefSeq" id="WP_230672655.1">
    <property type="nucleotide sequence ID" value="NZ_JAJNAY010000003.1"/>
</dbReference>
<feature type="chain" id="PRO_5040239984" evidence="1">
    <location>
        <begin position="24"/>
        <end position="189"/>
    </location>
</feature>
<dbReference type="AlphaFoldDB" id="A0A9Q3YXM3"/>
<evidence type="ECO:0000256" key="1">
    <source>
        <dbReference type="SAM" id="SignalP"/>
    </source>
</evidence>
<keyword evidence="3" id="KW-1185">Reference proteome</keyword>
<sequence>MKKIFTTTLLLIGFLAFSQGRRADQNALQASFGVMPDTEKTDQTSFMMKAGYSKVIGKKGFLGKAEIFYQKYGVGYIDSQILPYQKIGISAQAGWSFENLSPFFLNIYLGGFAAHETVNGGKSKDLIYQAEIPEKVKGITYGINGGLEAELIIYKNVSFTVDYNQYYDLKSNFSETSYGVLGGLKVYLN</sequence>
<evidence type="ECO:0000313" key="3">
    <source>
        <dbReference type="Proteomes" id="UP001108025"/>
    </source>
</evidence>
<gene>
    <name evidence="2" type="ORF">LO744_20230</name>
</gene>
<keyword evidence="1" id="KW-0732">Signal</keyword>
<dbReference type="Proteomes" id="UP001108025">
    <property type="component" value="Unassembled WGS sequence"/>
</dbReference>
<reference evidence="2" key="1">
    <citation type="submission" date="2021-11" db="EMBL/GenBank/DDBJ databases">
        <title>Description of novel Chryseobacterium species.</title>
        <authorList>
            <person name="Saticioglu I.B."/>
            <person name="Ay H."/>
            <person name="Altun S."/>
            <person name="Duman M."/>
        </authorList>
    </citation>
    <scope>NUCLEOTIDE SEQUENCE</scope>
    <source>
        <strain evidence="2">C-17</strain>
    </source>
</reference>
<feature type="signal peptide" evidence="1">
    <location>
        <begin position="1"/>
        <end position="23"/>
    </location>
</feature>
<comment type="caution">
    <text evidence="2">The sequence shown here is derived from an EMBL/GenBank/DDBJ whole genome shotgun (WGS) entry which is preliminary data.</text>
</comment>